<evidence type="ECO:0000313" key="1">
    <source>
        <dbReference type="EMBL" id="OGG24226.1"/>
    </source>
</evidence>
<dbReference type="EMBL" id="MFJV01000001">
    <property type="protein sequence ID" value="OGG24226.1"/>
    <property type="molecule type" value="Genomic_DNA"/>
</dbReference>
<comment type="caution">
    <text evidence="1">The sequence shown here is derived from an EMBL/GenBank/DDBJ whole genome shotgun (WGS) entry which is preliminary data.</text>
</comment>
<gene>
    <name evidence="1" type="ORF">A3A79_03500</name>
</gene>
<dbReference type="STRING" id="1798392.A3A79_03500"/>
<evidence type="ECO:0000313" key="2">
    <source>
        <dbReference type="Proteomes" id="UP000178759"/>
    </source>
</evidence>
<accession>A0A1F6AHY9</accession>
<protein>
    <submittedName>
        <fullName evidence="1">Uncharacterized protein</fullName>
    </submittedName>
</protein>
<name>A0A1F6AHY9_9BACT</name>
<dbReference type="Proteomes" id="UP000178759">
    <property type="component" value="Unassembled WGS sequence"/>
</dbReference>
<reference evidence="1 2" key="1">
    <citation type="journal article" date="2016" name="Nat. Commun.">
        <title>Thousands of microbial genomes shed light on interconnected biogeochemical processes in an aquifer system.</title>
        <authorList>
            <person name="Anantharaman K."/>
            <person name="Brown C.T."/>
            <person name="Hug L.A."/>
            <person name="Sharon I."/>
            <person name="Castelle C.J."/>
            <person name="Probst A.J."/>
            <person name="Thomas B.C."/>
            <person name="Singh A."/>
            <person name="Wilkins M.J."/>
            <person name="Karaoz U."/>
            <person name="Brodie E.L."/>
            <person name="Williams K.H."/>
            <person name="Hubbard S.S."/>
            <person name="Banfield J.F."/>
        </authorList>
    </citation>
    <scope>NUCLEOTIDE SEQUENCE [LARGE SCALE GENOMIC DNA]</scope>
</reference>
<proteinExistence type="predicted"/>
<organism evidence="1 2">
    <name type="scientific">Candidatus Gottesmanbacteria bacterium RIFCSPLOWO2_01_FULL_43_11b</name>
    <dbReference type="NCBI Taxonomy" id="1798392"/>
    <lineage>
        <taxon>Bacteria</taxon>
        <taxon>Candidatus Gottesmaniibacteriota</taxon>
    </lineage>
</organism>
<dbReference type="AlphaFoldDB" id="A0A1F6AHY9"/>
<sequence>MGEPGAISLENIPKRIPILDAQSAKKFPSETIDQQWNLTTEVLKREIQNDHGTREAILPFVSSPVSEDLPDKVIKTTAVINDNIGRIEKRFHKQLGEYLELPAVPDELIHPDITNAPFHLDPQTALEQYATTPYGKQWLDEAIDHGYFQKGITTEERAMVIKRYRLARDIKLLALAGEMRESGPISLDQNNEAKLPSGTQIFMNPRKVADHNELLNPVNWIKRRTIKDRVYEIEVAGKKYILKEKKTARHTDTKRHGHIEGLSSTDEFKTAAFFREHAMVNQDEIKVSWEDPIGYVVFLDGFQFTVFEFEKNFIPSLKMAEILTAAIIRHKDQFEMEFQNIAKEAKKLQKHKTTIGYAEGDPSLSFESFARVKAMYWKDKAKRVLSDIITSNNYDNSDFDGYAYRIHEDPQLTLEIVGMDFEYFSPMDPNESAERLQRGKEFWNEHVLNNGIFMANWWDDRPVSKIEQAAFIAMHR</sequence>